<evidence type="ECO:0000313" key="2">
    <source>
        <dbReference type="Proteomes" id="UP000606044"/>
    </source>
</evidence>
<organism evidence="1 2">
    <name type="scientific">Azorhizobium oxalatiphilum</name>
    <dbReference type="NCBI Taxonomy" id="980631"/>
    <lineage>
        <taxon>Bacteria</taxon>
        <taxon>Pseudomonadati</taxon>
        <taxon>Pseudomonadota</taxon>
        <taxon>Alphaproteobacteria</taxon>
        <taxon>Hyphomicrobiales</taxon>
        <taxon>Xanthobacteraceae</taxon>
        <taxon>Azorhizobium</taxon>
    </lineage>
</organism>
<evidence type="ECO:0000313" key="1">
    <source>
        <dbReference type="EMBL" id="GGF75261.1"/>
    </source>
</evidence>
<dbReference type="Proteomes" id="UP000606044">
    <property type="component" value="Unassembled WGS sequence"/>
</dbReference>
<dbReference type="AlphaFoldDB" id="A0A917C855"/>
<proteinExistence type="predicted"/>
<keyword evidence="2" id="KW-1185">Reference proteome</keyword>
<name>A0A917C855_9HYPH</name>
<accession>A0A917C855</accession>
<gene>
    <name evidence="1" type="ORF">GCM10007301_38930</name>
</gene>
<reference evidence="1" key="2">
    <citation type="submission" date="2020-09" db="EMBL/GenBank/DDBJ databases">
        <authorList>
            <person name="Sun Q."/>
            <person name="Sedlacek I."/>
        </authorList>
    </citation>
    <scope>NUCLEOTIDE SEQUENCE</scope>
    <source>
        <strain evidence="1">CCM 7897</strain>
    </source>
</reference>
<comment type="caution">
    <text evidence="1">The sequence shown here is derived from an EMBL/GenBank/DDBJ whole genome shotgun (WGS) entry which is preliminary data.</text>
</comment>
<dbReference type="EMBL" id="BMCT01000006">
    <property type="protein sequence ID" value="GGF75261.1"/>
    <property type="molecule type" value="Genomic_DNA"/>
</dbReference>
<sequence length="783" mass="87241">MTSKPIAFSHPIDEILLPAKAIISRAGSSFVHIDARTGEVVPKRGLKDLLRTLKLYELKTDLTVEIYDQLNTMRIFSTTERVDVRYRLSVTARSAQADKIVRSLADPIDTPGQRLAHVVEQALVHEVRTLKTVSPQGLLAEISRRPDDWQRNIARSIFDQCGLDAAILFDLPDVPHDEPVIECTQVMCTPDAPHRRTSVTFQIQLEPSGAPSERRLPAEPRARRDKIATILGTQFPRGVTLYDLWFNKQKVEHVIAELLSTHLRSTGFATRHVVIAPVPPDTEKTEQINCDLKWTGRSGRDIDFRIEATLTLRPDGAGLFDSLKLGPRAQWLEREARLALNMAMQGRDFEDMNLSEQTVVAERVTNTLLGRAEDSGQSISPFVVRPVIPENVWLQGYRLEIPAADYLMKEGVHTGRVGMTLDIRFETLRHVIDLVRHADRRGQSPASYSDRIANLVTDVATDALKEAMTRIDPNDFFSRWDMESDLRGTAGRGASSAAFVQERCVLAIQRALTERLRPASHTVDVRRDQSVIRPLVDKALALGTLQVTFEVEPEGMRSSADNIPVKLEIQVDGIDPRYYTLAVLKGAANLDPELVKRTAINAARQRLDLRPAPTLRLLNHGRAGAEGELYVDLASFVEGEMATRHGLSVQLSAVHVLPSLTRRVTHDLRGQTALDAQNMVELMEVERHHRLTARTADLSSIEKQIAIVRERMNIALASPDYDRNAYDKDATLLADLERLRAGHITATHISIADLVHKVDMPDVDMPAGALPSQSGDAPVEDGN</sequence>
<dbReference type="RefSeq" id="WP_188581671.1">
    <property type="nucleotide sequence ID" value="NZ_BMCT01000006.1"/>
</dbReference>
<reference evidence="1" key="1">
    <citation type="journal article" date="2014" name="Int. J. Syst. Evol. Microbiol.">
        <title>Complete genome sequence of Corynebacterium casei LMG S-19264T (=DSM 44701T), isolated from a smear-ripened cheese.</title>
        <authorList>
            <consortium name="US DOE Joint Genome Institute (JGI-PGF)"/>
            <person name="Walter F."/>
            <person name="Albersmeier A."/>
            <person name="Kalinowski J."/>
            <person name="Ruckert C."/>
        </authorList>
    </citation>
    <scope>NUCLEOTIDE SEQUENCE</scope>
    <source>
        <strain evidence="1">CCM 7897</strain>
    </source>
</reference>
<protein>
    <submittedName>
        <fullName evidence="1">Uncharacterized protein</fullName>
    </submittedName>
</protein>